<sequence>MPSTTQSEAQSTPSQRSQKRKPTKASLAIECNTDDENPTQPLKKARKAPAKKKEEDEDTSLAIDCNTDDENPTQPMKKARKAPHQETLAINPQIGQQKRLQQ</sequence>
<accession>A0ACC0EHE7</accession>
<gene>
    <name evidence="1" type="ORF">MJO28_006076</name>
</gene>
<protein>
    <submittedName>
        <fullName evidence="1">Uncharacterized protein</fullName>
    </submittedName>
</protein>
<evidence type="ECO:0000313" key="2">
    <source>
        <dbReference type="Proteomes" id="UP001060170"/>
    </source>
</evidence>
<dbReference type="EMBL" id="CM045870">
    <property type="protein sequence ID" value="KAI7953529.1"/>
    <property type="molecule type" value="Genomic_DNA"/>
</dbReference>
<evidence type="ECO:0000313" key="1">
    <source>
        <dbReference type="EMBL" id="KAI7953529.1"/>
    </source>
</evidence>
<keyword evidence="2" id="KW-1185">Reference proteome</keyword>
<reference evidence="2" key="1">
    <citation type="journal article" date="2018" name="BMC Genomics">
        <title>Genomic insights into host adaptation between the wheat stripe rust pathogen (Puccinia striiformis f. sp. tritici) and the barley stripe rust pathogen (Puccinia striiformis f. sp. hordei).</title>
        <authorList>
            <person name="Xia C."/>
            <person name="Wang M."/>
            <person name="Yin C."/>
            <person name="Cornejo O.E."/>
            <person name="Hulbert S.H."/>
            <person name="Chen X."/>
        </authorList>
    </citation>
    <scope>NUCLEOTIDE SEQUENCE [LARGE SCALE GENOMIC DNA]</scope>
    <source>
        <strain evidence="2">93-210</strain>
    </source>
</reference>
<reference evidence="1 2" key="3">
    <citation type="journal article" date="2022" name="Microbiol. Spectr.">
        <title>Folding features and dynamics of 3D genome architecture in plant fungal pathogens.</title>
        <authorList>
            <person name="Xia C."/>
        </authorList>
    </citation>
    <scope>NUCLEOTIDE SEQUENCE [LARGE SCALE GENOMIC DNA]</scope>
    <source>
        <strain evidence="1 2">93-210</strain>
    </source>
</reference>
<dbReference type="Proteomes" id="UP001060170">
    <property type="component" value="Chromosome 6"/>
</dbReference>
<name>A0ACC0EHE7_9BASI</name>
<organism evidence="1 2">
    <name type="scientific">Puccinia striiformis f. sp. tritici</name>
    <dbReference type="NCBI Taxonomy" id="168172"/>
    <lineage>
        <taxon>Eukaryota</taxon>
        <taxon>Fungi</taxon>
        <taxon>Dikarya</taxon>
        <taxon>Basidiomycota</taxon>
        <taxon>Pucciniomycotina</taxon>
        <taxon>Pucciniomycetes</taxon>
        <taxon>Pucciniales</taxon>
        <taxon>Pucciniaceae</taxon>
        <taxon>Puccinia</taxon>
    </lineage>
</organism>
<reference evidence="2" key="2">
    <citation type="journal article" date="2018" name="Mol. Plant Microbe Interact.">
        <title>Genome sequence resources for the wheat stripe rust pathogen (Puccinia striiformis f. sp. tritici) and the barley stripe rust pathogen (Puccinia striiformis f. sp. hordei).</title>
        <authorList>
            <person name="Xia C."/>
            <person name="Wang M."/>
            <person name="Yin C."/>
            <person name="Cornejo O.E."/>
            <person name="Hulbert S.H."/>
            <person name="Chen X."/>
        </authorList>
    </citation>
    <scope>NUCLEOTIDE SEQUENCE [LARGE SCALE GENOMIC DNA]</scope>
    <source>
        <strain evidence="2">93-210</strain>
    </source>
</reference>
<proteinExistence type="predicted"/>
<comment type="caution">
    <text evidence="1">The sequence shown here is derived from an EMBL/GenBank/DDBJ whole genome shotgun (WGS) entry which is preliminary data.</text>
</comment>